<feature type="compositionally biased region" description="Basic and acidic residues" evidence="1">
    <location>
        <begin position="84"/>
        <end position="103"/>
    </location>
</feature>
<sequence length="145" mass="16940">MKSLCGPQARIVLARPCLVEKRRENEETEDEQRCGRKYGDIVAFRLPFVHGPLRDADKRRYKLSHRSTFQGWRRRQRRRRKGGMKRESASKAQRREGVLRPHVPHTKEALLRLPFEMSARCVPPDDDHLNLSGRCVAPALHTHRA</sequence>
<dbReference type="AlphaFoldDB" id="A0A9N7Y6B9"/>
<keyword evidence="3" id="KW-1185">Reference proteome</keyword>
<dbReference type="Proteomes" id="UP001153269">
    <property type="component" value="Unassembled WGS sequence"/>
</dbReference>
<protein>
    <submittedName>
        <fullName evidence="2">Uncharacterized protein</fullName>
    </submittedName>
</protein>
<proteinExistence type="predicted"/>
<accession>A0A9N7Y6B9</accession>
<feature type="region of interest" description="Disordered" evidence="1">
    <location>
        <begin position="67"/>
        <end position="103"/>
    </location>
</feature>
<gene>
    <name evidence="2" type="ORF">PLEPLA_LOCUS7881</name>
</gene>
<evidence type="ECO:0000313" key="2">
    <source>
        <dbReference type="EMBL" id="CAB1420030.1"/>
    </source>
</evidence>
<reference evidence="2" key="1">
    <citation type="submission" date="2020-03" db="EMBL/GenBank/DDBJ databases">
        <authorList>
            <person name="Weist P."/>
        </authorList>
    </citation>
    <scope>NUCLEOTIDE SEQUENCE</scope>
</reference>
<organism evidence="2 3">
    <name type="scientific">Pleuronectes platessa</name>
    <name type="common">European plaice</name>
    <dbReference type="NCBI Taxonomy" id="8262"/>
    <lineage>
        <taxon>Eukaryota</taxon>
        <taxon>Metazoa</taxon>
        <taxon>Chordata</taxon>
        <taxon>Craniata</taxon>
        <taxon>Vertebrata</taxon>
        <taxon>Euteleostomi</taxon>
        <taxon>Actinopterygii</taxon>
        <taxon>Neopterygii</taxon>
        <taxon>Teleostei</taxon>
        <taxon>Neoteleostei</taxon>
        <taxon>Acanthomorphata</taxon>
        <taxon>Carangaria</taxon>
        <taxon>Pleuronectiformes</taxon>
        <taxon>Pleuronectoidei</taxon>
        <taxon>Pleuronectidae</taxon>
        <taxon>Pleuronectes</taxon>
    </lineage>
</organism>
<name>A0A9N7Y6B9_PLEPL</name>
<feature type="compositionally biased region" description="Basic residues" evidence="1">
    <location>
        <begin position="72"/>
        <end position="83"/>
    </location>
</feature>
<comment type="caution">
    <text evidence="2">The sequence shown here is derived from an EMBL/GenBank/DDBJ whole genome shotgun (WGS) entry which is preliminary data.</text>
</comment>
<evidence type="ECO:0000313" key="3">
    <source>
        <dbReference type="Proteomes" id="UP001153269"/>
    </source>
</evidence>
<dbReference type="EMBL" id="CADEAL010000428">
    <property type="protein sequence ID" value="CAB1420030.1"/>
    <property type="molecule type" value="Genomic_DNA"/>
</dbReference>
<evidence type="ECO:0000256" key="1">
    <source>
        <dbReference type="SAM" id="MobiDB-lite"/>
    </source>
</evidence>